<evidence type="ECO:0000313" key="2">
    <source>
        <dbReference type="EMBL" id="KYP59596.1"/>
    </source>
</evidence>
<organism evidence="2 3">
    <name type="scientific">Cajanus cajan</name>
    <name type="common">Pigeon pea</name>
    <name type="synonym">Cajanus indicus</name>
    <dbReference type="NCBI Taxonomy" id="3821"/>
    <lineage>
        <taxon>Eukaryota</taxon>
        <taxon>Viridiplantae</taxon>
        <taxon>Streptophyta</taxon>
        <taxon>Embryophyta</taxon>
        <taxon>Tracheophyta</taxon>
        <taxon>Spermatophyta</taxon>
        <taxon>Magnoliopsida</taxon>
        <taxon>eudicotyledons</taxon>
        <taxon>Gunneridae</taxon>
        <taxon>Pentapetalae</taxon>
        <taxon>rosids</taxon>
        <taxon>fabids</taxon>
        <taxon>Fabales</taxon>
        <taxon>Fabaceae</taxon>
        <taxon>Papilionoideae</taxon>
        <taxon>50 kb inversion clade</taxon>
        <taxon>NPAAA clade</taxon>
        <taxon>indigoferoid/millettioid clade</taxon>
        <taxon>Phaseoleae</taxon>
        <taxon>Cajanus</taxon>
    </lineage>
</organism>
<dbReference type="InterPro" id="IPR036392">
    <property type="entry name" value="PLAT/LH2_dom_sf"/>
</dbReference>
<sequence>MNALNNLTLILTFCIISFSALSQTMPKATHPQAIKSSNFNQTQQINGDCRYSVTMKTSCSSTFYVRGQIDLLFGDIYGRQVYVPRLDGPLDCSLNEYEVYGPCISLICHLNLHITGDTDLILETVSIYDYLHDPVTFYFDTYIDDGGPYDFNYCHDY</sequence>
<dbReference type="EMBL" id="CM003612">
    <property type="protein sequence ID" value="KYP59596.1"/>
    <property type="molecule type" value="Genomic_DNA"/>
</dbReference>
<dbReference type="Gramene" id="C.cajan_14602.t">
    <property type="protein sequence ID" value="C.cajan_14602.t"/>
    <property type="gene ID" value="C.cajan_14602"/>
</dbReference>
<evidence type="ECO:0008006" key="4">
    <source>
        <dbReference type="Google" id="ProtNLM"/>
    </source>
</evidence>
<dbReference type="OrthoDB" id="1421563at2759"/>
<keyword evidence="1" id="KW-0732">Signal</keyword>
<keyword evidence="3" id="KW-1185">Reference proteome</keyword>
<dbReference type="PANTHER" id="PTHR31718">
    <property type="entry name" value="PLAT DOMAIN-CONTAINING PROTEIN"/>
    <property type="match status" value="1"/>
</dbReference>
<proteinExistence type="predicted"/>
<dbReference type="InterPro" id="IPR010417">
    <property type="entry name" value="Embryo-specific_ATS3"/>
</dbReference>
<feature type="signal peptide" evidence="1">
    <location>
        <begin position="1"/>
        <end position="22"/>
    </location>
</feature>
<dbReference type="OMA" id="CTHQICH"/>
<dbReference type="STRING" id="3821.A0A151SXS1"/>
<dbReference type="SUPFAM" id="SSF49723">
    <property type="entry name" value="Lipase/lipooxygenase domain (PLAT/LH2 domain)"/>
    <property type="match status" value="1"/>
</dbReference>
<gene>
    <name evidence="2" type="ORF">KK1_015032</name>
</gene>
<feature type="chain" id="PRO_5007588786" description="Embryo-specific protein ATS3B" evidence="1">
    <location>
        <begin position="23"/>
        <end position="157"/>
    </location>
</feature>
<dbReference type="PANTHER" id="PTHR31718:SF31">
    <property type="entry name" value="OS01G0172800 PROTEIN"/>
    <property type="match status" value="1"/>
</dbReference>
<evidence type="ECO:0000256" key="1">
    <source>
        <dbReference type="SAM" id="SignalP"/>
    </source>
</evidence>
<dbReference type="Proteomes" id="UP000075243">
    <property type="component" value="Chromosome 10"/>
</dbReference>
<dbReference type="Pfam" id="PF06232">
    <property type="entry name" value="ATS3"/>
    <property type="match status" value="1"/>
</dbReference>
<name>A0A151SXS1_CAJCA</name>
<accession>A0A151SXS1</accession>
<dbReference type="AlphaFoldDB" id="A0A151SXS1"/>
<evidence type="ECO:0000313" key="3">
    <source>
        <dbReference type="Proteomes" id="UP000075243"/>
    </source>
</evidence>
<reference evidence="2 3" key="1">
    <citation type="journal article" date="2012" name="Nat. Biotechnol.">
        <title>Draft genome sequence of pigeonpea (Cajanus cajan), an orphan legume crop of resource-poor farmers.</title>
        <authorList>
            <person name="Varshney R.K."/>
            <person name="Chen W."/>
            <person name="Li Y."/>
            <person name="Bharti A.K."/>
            <person name="Saxena R.K."/>
            <person name="Schlueter J.A."/>
            <person name="Donoghue M.T."/>
            <person name="Azam S."/>
            <person name="Fan G."/>
            <person name="Whaley A.M."/>
            <person name="Farmer A.D."/>
            <person name="Sheridan J."/>
            <person name="Iwata A."/>
            <person name="Tuteja R."/>
            <person name="Penmetsa R.V."/>
            <person name="Wu W."/>
            <person name="Upadhyaya H.D."/>
            <person name="Yang S.P."/>
            <person name="Shah T."/>
            <person name="Saxena K.B."/>
            <person name="Michael T."/>
            <person name="McCombie W.R."/>
            <person name="Yang B."/>
            <person name="Zhang G."/>
            <person name="Yang H."/>
            <person name="Wang J."/>
            <person name="Spillane C."/>
            <person name="Cook D.R."/>
            <person name="May G.D."/>
            <person name="Xu X."/>
            <person name="Jackson S.A."/>
        </authorList>
    </citation>
    <scope>NUCLEOTIDE SEQUENCE [LARGE SCALE GENOMIC DNA]</scope>
    <source>
        <strain evidence="3">cv. Asha</strain>
    </source>
</reference>
<protein>
    <recommendedName>
        <fullName evidence="4">Embryo-specific protein ATS3B</fullName>
    </recommendedName>
</protein>